<dbReference type="Proteomes" id="UP000290567">
    <property type="component" value="Unassembled WGS sequence"/>
</dbReference>
<evidence type="ECO:0000313" key="2">
    <source>
        <dbReference type="Proteomes" id="UP000290567"/>
    </source>
</evidence>
<organism evidence="1 2">
    <name type="scientific">Enterococcus florum</name>
    <dbReference type="NCBI Taxonomy" id="2480627"/>
    <lineage>
        <taxon>Bacteria</taxon>
        <taxon>Bacillati</taxon>
        <taxon>Bacillota</taxon>
        <taxon>Bacilli</taxon>
        <taxon>Lactobacillales</taxon>
        <taxon>Enterococcaceae</taxon>
        <taxon>Enterococcus</taxon>
    </lineage>
</organism>
<gene>
    <name evidence="1" type="ORF">NRIC_27410</name>
</gene>
<name>A0A4P5PA76_9ENTE</name>
<evidence type="ECO:0000313" key="1">
    <source>
        <dbReference type="EMBL" id="GCF94850.1"/>
    </source>
</evidence>
<dbReference type="EMBL" id="BJCC01000024">
    <property type="protein sequence ID" value="GCF94850.1"/>
    <property type="molecule type" value="Genomic_DNA"/>
</dbReference>
<comment type="caution">
    <text evidence="1">The sequence shown here is derived from an EMBL/GenBank/DDBJ whole genome shotgun (WGS) entry which is preliminary data.</text>
</comment>
<sequence length="74" mass="8567">MLDAGDGTFAHHHSIMKIMEVRCNLSNIRIYLDTNLELVIGNKNVYPDKKSSGEIYLRFSYLNRFYHSTRTAVS</sequence>
<accession>A0A4P5PA76</accession>
<keyword evidence="2" id="KW-1185">Reference proteome</keyword>
<dbReference type="AlphaFoldDB" id="A0A4P5PA76"/>
<reference evidence="2" key="1">
    <citation type="submission" date="2019-02" db="EMBL/GenBank/DDBJ databases">
        <title>Draft genome sequence of Enterococcus sp. Gos25-1.</title>
        <authorList>
            <person name="Tanaka N."/>
            <person name="Shiwa Y."/>
            <person name="Fujita N."/>
        </authorList>
    </citation>
    <scope>NUCLEOTIDE SEQUENCE [LARGE SCALE GENOMIC DNA]</scope>
    <source>
        <strain evidence="2">Gos25-1</strain>
    </source>
</reference>
<protein>
    <submittedName>
        <fullName evidence="1">Uncharacterized protein</fullName>
    </submittedName>
</protein>
<proteinExistence type="predicted"/>